<gene>
    <name evidence="3" type="ORF">MSAN_01819700</name>
</gene>
<keyword evidence="1" id="KW-1133">Transmembrane helix</keyword>
<feature type="transmembrane region" description="Helical" evidence="1">
    <location>
        <begin position="135"/>
        <end position="161"/>
    </location>
</feature>
<dbReference type="EMBL" id="JACAZH010000018">
    <property type="protein sequence ID" value="KAF7346808.1"/>
    <property type="molecule type" value="Genomic_DNA"/>
</dbReference>
<proteinExistence type="predicted"/>
<feature type="transmembrane region" description="Helical" evidence="1">
    <location>
        <begin position="214"/>
        <end position="240"/>
    </location>
</feature>
<evidence type="ECO:0000313" key="3">
    <source>
        <dbReference type="EMBL" id="KAF7346808.1"/>
    </source>
</evidence>
<dbReference type="OrthoDB" id="3231781at2759"/>
<dbReference type="AlphaFoldDB" id="A0A8H6XSR3"/>
<name>A0A8H6XSR3_9AGAR</name>
<evidence type="ECO:0000313" key="4">
    <source>
        <dbReference type="Proteomes" id="UP000623467"/>
    </source>
</evidence>
<dbReference type="Pfam" id="PF20152">
    <property type="entry name" value="DUF6534"/>
    <property type="match status" value="1"/>
</dbReference>
<feature type="transmembrane region" description="Helical" evidence="1">
    <location>
        <begin position="181"/>
        <end position="202"/>
    </location>
</feature>
<protein>
    <submittedName>
        <fullName evidence="3">O-methylsterigmatocystin oxidoreductase</fullName>
    </submittedName>
</protein>
<feature type="domain" description="DUF6534" evidence="2">
    <location>
        <begin position="225"/>
        <end position="311"/>
    </location>
</feature>
<sequence>MSVVNGTTAAAPLIKTKASLSFPLGYSGSNTRAYTMPIIRRDTDSTIAFNPFTTIGALEIGVMVALFLSGLLTVQVILYFQRHRSDRRGVRFLVAFCGCLDILHTIAICHALYTVTVIQYGEPQLLLVPPLSMDLTILMSGFIGPLEQVHILCDHLVWLIFSEGWFTYRLYKLTKSLPLPVFCMCLTIARFVGLLGLSAIALHQNPLPEYYQRASWLIEAILILSAVLDTTLVASLCYFLSSWRLDKSRVMHKIVNQIMTWTVQSGAVTVVGTMGVLITFLTMKDNMVYIGFFFVQPKLFSNALLLSLNSRGLFSEIIQKSNMESAPPRSMVKAWDQSCYLLMNPPLAQIAQLEMAAFPPSPASDVTEDFLGIKVGEPEFGDTYDEGPIAL</sequence>
<organism evidence="3 4">
    <name type="scientific">Mycena sanguinolenta</name>
    <dbReference type="NCBI Taxonomy" id="230812"/>
    <lineage>
        <taxon>Eukaryota</taxon>
        <taxon>Fungi</taxon>
        <taxon>Dikarya</taxon>
        <taxon>Basidiomycota</taxon>
        <taxon>Agaricomycotina</taxon>
        <taxon>Agaricomycetes</taxon>
        <taxon>Agaricomycetidae</taxon>
        <taxon>Agaricales</taxon>
        <taxon>Marasmiineae</taxon>
        <taxon>Mycenaceae</taxon>
        <taxon>Mycena</taxon>
    </lineage>
</organism>
<dbReference type="InterPro" id="IPR045339">
    <property type="entry name" value="DUF6534"/>
</dbReference>
<evidence type="ECO:0000259" key="2">
    <source>
        <dbReference type="Pfam" id="PF20152"/>
    </source>
</evidence>
<evidence type="ECO:0000256" key="1">
    <source>
        <dbReference type="SAM" id="Phobius"/>
    </source>
</evidence>
<keyword evidence="1" id="KW-0812">Transmembrane</keyword>
<keyword evidence="1" id="KW-0472">Membrane</keyword>
<dbReference type="Proteomes" id="UP000623467">
    <property type="component" value="Unassembled WGS sequence"/>
</dbReference>
<keyword evidence="4" id="KW-1185">Reference proteome</keyword>
<dbReference type="PANTHER" id="PTHR40465:SF1">
    <property type="entry name" value="DUF6534 DOMAIN-CONTAINING PROTEIN"/>
    <property type="match status" value="1"/>
</dbReference>
<dbReference type="PANTHER" id="PTHR40465">
    <property type="entry name" value="CHROMOSOME 1, WHOLE GENOME SHOTGUN SEQUENCE"/>
    <property type="match status" value="1"/>
</dbReference>
<feature type="transmembrane region" description="Helical" evidence="1">
    <location>
        <begin position="60"/>
        <end position="80"/>
    </location>
</feature>
<feature type="transmembrane region" description="Helical" evidence="1">
    <location>
        <begin position="261"/>
        <end position="281"/>
    </location>
</feature>
<reference evidence="3" key="1">
    <citation type="submission" date="2020-05" db="EMBL/GenBank/DDBJ databases">
        <title>Mycena genomes resolve the evolution of fungal bioluminescence.</title>
        <authorList>
            <person name="Tsai I.J."/>
        </authorList>
    </citation>
    <scope>NUCLEOTIDE SEQUENCE</scope>
    <source>
        <strain evidence="3">160909Yilan</strain>
    </source>
</reference>
<accession>A0A8H6XSR3</accession>
<feature type="transmembrane region" description="Helical" evidence="1">
    <location>
        <begin position="92"/>
        <end position="115"/>
    </location>
</feature>
<comment type="caution">
    <text evidence="3">The sequence shown here is derived from an EMBL/GenBank/DDBJ whole genome shotgun (WGS) entry which is preliminary data.</text>
</comment>